<dbReference type="EMBL" id="JASBWR010000008">
    <property type="protein sequence ID" value="KAJ9111348.1"/>
    <property type="molecule type" value="Genomic_DNA"/>
</dbReference>
<reference evidence="1" key="1">
    <citation type="submission" date="2023-04" db="EMBL/GenBank/DDBJ databases">
        <title>Draft Genome sequencing of Naganishia species isolated from polar environments using Oxford Nanopore Technology.</title>
        <authorList>
            <person name="Leo P."/>
            <person name="Venkateswaran K."/>
        </authorList>
    </citation>
    <scope>NUCLEOTIDE SEQUENCE</scope>
    <source>
        <strain evidence="1">MNA-CCFEE 5261</strain>
    </source>
</reference>
<name>A0ACC2WIX2_9TREE</name>
<dbReference type="Proteomes" id="UP001241377">
    <property type="component" value="Unassembled WGS sequence"/>
</dbReference>
<evidence type="ECO:0000313" key="2">
    <source>
        <dbReference type="Proteomes" id="UP001241377"/>
    </source>
</evidence>
<accession>A0ACC2WIX2</accession>
<protein>
    <submittedName>
        <fullName evidence="1">Uncharacterized protein</fullName>
    </submittedName>
</protein>
<keyword evidence="2" id="KW-1185">Reference proteome</keyword>
<comment type="caution">
    <text evidence="1">The sequence shown here is derived from an EMBL/GenBank/DDBJ whole genome shotgun (WGS) entry which is preliminary data.</text>
</comment>
<proteinExistence type="predicted"/>
<gene>
    <name evidence="1" type="ORF">QFC19_001116</name>
</gene>
<evidence type="ECO:0000313" key="1">
    <source>
        <dbReference type="EMBL" id="KAJ9111348.1"/>
    </source>
</evidence>
<organism evidence="1 2">
    <name type="scientific">Naganishia cerealis</name>
    <dbReference type="NCBI Taxonomy" id="610337"/>
    <lineage>
        <taxon>Eukaryota</taxon>
        <taxon>Fungi</taxon>
        <taxon>Dikarya</taxon>
        <taxon>Basidiomycota</taxon>
        <taxon>Agaricomycotina</taxon>
        <taxon>Tremellomycetes</taxon>
        <taxon>Filobasidiales</taxon>
        <taxon>Filobasidiaceae</taxon>
        <taxon>Naganishia</taxon>
    </lineage>
</organism>
<sequence length="976" mass="106256">MVAYNITIDDTSPMIQYSPGWVFRHPPEIDTKTGLYFRGTFASSQDDAQSATLKFNGTGIWAYGAKRPNHGSYLATLDGVGTYFSGLASDPELFQTVLFSQTGLDPNTEHTLTLANAYSQDPGGNKFYFDVDYYIVQTEEIAPAGQELKLETVLLDDRVDFFNYSSNWDAKSLAEYRLKTGHFVGTSLAVYGGVNSNHGNYTVNIDGVTTRYNGYYNGSLTGDTIMFLRTHLEDTTHNVIITNEGVNNTNFFGIDYVQFNYTLPSPTIPTASAADTTGLIMATPSTGVPLDQPADKASDMSNSLASADSSVNASLGSANSSAAPSHHKMSHGVLAGIIIGSIATIACLALLAWLCFLKRQKKKTSPYRWDDNNRRLNLGSAMSESFKPIDLGDTPISLYQDTPYAAQNARWPSSQGSPQMMQQSHFMPGEVFAHLPGPPASNSTSYYPYGQSVNPPSDIGDSGEYDINRADMAYQAYSGTGSSRPAHNTAPSSAAIPSILGDPAEIRVASQACSMRPELQSVSSMRRSPPGAEVTRNVSVNSVTPSSLATTGSFGRRKQRGVALPLTASPPVATLSEQHLRQMRMIVQGRPQDFGPVSISDDNRSVSATELPPDYVQAFDTSSNTRVASVMSQLDLSEETMVFYRLIKSVTICAVSMIILASLLIAYDKSEKAAEEELRKGKDNTEDDKKKKEMDGFAPELVKRIPVWEDDGSHPSHKLTTPDARPKLQVFLLPPWPFPLGKVAPDKSSLWFESGTAPQVGHFGKPGEAWAGRLQEAQRARQHATSMEKKRIEGIRQFEYDQRRKQWKRRLSHLKALCIVIILSYLSTKLALVALAMLIWRVINSETARLMKPEPGPGIREPYAARWGTQTQGRKTPYGAEKKTTYPGVGMTYLYEPSGGTASSLRSSATIPLRLHAPIQPLLTSTDERLAGREGVLGDETKGIGTETENFKGRSGTRGSDSLGGATSMSGLSGLS</sequence>